<dbReference type="AlphaFoldDB" id="A0A438EQ05"/>
<dbReference type="FunFam" id="1.25.40.10:FF:000029">
    <property type="entry name" value="peptidyl-prolyl cis-trans isomerase D"/>
    <property type="match status" value="1"/>
</dbReference>
<dbReference type="Gene3D" id="2.40.100.10">
    <property type="entry name" value="Cyclophilin-like"/>
    <property type="match status" value="1"/>
</dbReference>
<dbReference type="SUPFAM" id="SSF50891">
    <property type="entry name" value="Cyclophilin-like"/>
    <property type="match status" value="1"/>
</dbReference>
<keyword evidence="6" id="KW-0697">Rotamase</keyword>
<accession>A0A438EQ05</accession>
<keyword evidence="5 8" id="KW-0802">TPR repeat</keyword>
<dbReference type="SMART" id="SM00028">
    <property type="entry name" value="TPR"/>
    <property type="match status" value="2"/>
</dbReference>
<evidence type="ECO:0000313" key="10">
    <source>
        <dbReference type="EMBL" id="RVW49804.1"/>
    </source>
</evidence>
<evidence type="ECO:0000256" key="6">
    <source>
        <dbReference type="ARBA" id="ARBA00023110"/>
    </source>
</evidence>
<evidence type="ECO:0000256" key="2">
    <source>
        <dbReference type="ARBA" id="ARBA00007365"/>
    </source>
</evidence>
<evidence type="ECO:0000256" key="7">
    <source>
        <dbReference type="ARBA" id="ARBA00023235"/>
    </source>
</evidence>
<comment type="caution">
    <text evidence="10">The sequence shown here is derived from an EMBL/GenBank/DDBJ whole genome shotgun (WGS) entry which is preliminary data.</text>
</comment>
<dbReference type="SUPFAM" id="SSF48452">
    <property type="entry name" value="TPR-like"/>
    <property type="match status" value="1"/>
</dbReference>
<evidence type="ECO:0000313" key="11">
    <source>
        <dbReference type="Proteomes" id="UP000288805"/>
    </source>
</evidence>
<sequence>MIQGGDISAGNGTGGESIYGLKFEDENFELKHERKGMLSMANSGANTNGSQFFITTTRTSHLDGKHVVFGKVVKGMGVVRSIEHVTIGDNDCPTVNVLIADCGEIPEGVDNGVSNFFKDGDTYPDWPADLDENPNDLSWWTNAVDSVKAFGNEHFKKQDYKMALRKYRKALRYLDICWEKEGIDEEKSSCLRKTKSLIFTNSSACKLKLGDLKGALLDTDFAMRDEENNVKALYRQGQVHAFLVPYRRQYQSFLALIVVYRSTYMVLILDLFQANRPGTEPWGHCMDTSVGLYTNLMGWVSLIPTCHECPCHAYMALNDIDAAAESFKKALELEPNDGGIKRELAAAKKKVAHTSAKQMLQIPCAHSLFICAVWPFLSFMRHAEGFCWKLESFLLHIEGLCELDGWVFVKLRLGLSSEMPKAECPI</sequence>
<dbReference type="PANTHER" id="PTHR11071:SF561">
    <property type="entry name" value="PEPTIDYL-PROLYL CIS-TRANS ISOMERASE D-RELATED"/>
    <property type="match status" value="1"/>
</dbReference>
<protein>
    <recommendedName>
        <fullName evidence="3">peptidylprolyl isomerase</fullName>
        <ecNumber evidence="3">5.2.1.8</ecNumber>
    </recommendedName>
</protein>
<dbReference type="InterPro" id="IPR011990">
    <property type="entry name" value="TPR-like_helical_dom_sf"/>
</dbReference>
<evidence type="ECO:0000256" key="8">
    <source>
        <dbReference type="PROSITE-ProRule" id="PRU00339"/>
    </source>
</evidence>
<dbReference type="Proteomes" id="UP000288805">
    <property type="component" value="Unassembled WGS sequence"/>
</dbReference>
<dbReference type="PANTHER" id="PTHR11071">
    <property type="entry name" value="PEPTIDYL-PROLYL CIS-TRANS ISOMERASE"/>
    <property type="match status" value="1"/>
</dbReference>
<dbReference type="PROSITE" id="PS50072">
    <property type="entry name" value="CSA_PPIASE_2"/>
    <property type="match status" value="1"/>
</dbReference>
<gene>
    <name evidence="10" type="primary">CYP40_1</name>
    <name evidence="10" type="ORF">CK203_070021</name>
</gene>
<dbReference type="InterPro" id="IPR002130">
    <property type="entry name" value="Cyclophilin-type_PPIase_dom"/>
</dbReference>
<organism evidence="10 11">
    <name type="scientific">Vitis vinifera</name>
    <name type="common">Grape</name>
    <dbReference type="NCBI Taxonomy" id="29760"/>
    <lineage>
        <taxon>Eukaryota</taxon>
        <taxon>Viridiplantae</taxon>
        <taxon>Streptophyta</taxon>
        <taxon>Embryophyta</taxon>
        <taxon>Tracheophyta</taxon>
        <taxon>Spermatophyta</taxon>
        <taxon>Magnoliopsida</taxon>
        <taxon>eudicotyledons</taxon>
        <taxon>Gunneridae</taxon>
        <taxon>Pentapetalae</taxon>
        <taxon>rosids</taxon>
        <taxon>Vitales</taxon>
        <taxon>Vitaceae</taxon>
        <taxon>Viteae</taxon>
        <taxon>Vitis</taxon>
    </lineage>
</organism>
<dbReference type="InterPro" id="IPR029000">
    <property type="entry name" value="Cyclophilin-like_dom_sf"/>
</dbReference>
<proteinExistence type="inferred from homology"/>
<feature type="domain" description="PPIase cyclophilin-type" evidence="9">
    <location>
        <begin position="1"/>
        <end position="104"/>
    </location>
</feature>
<dbReference type="PRINTS" id="PR00153">
    <property type="entry name" value="CSAPPISMRASE"/>
</dbReference>
<dbReference type="PROSITE" id="PS50005">
    <property type="entry name" value="TPR"/>
    <property type="match status" value="1"/>
</dbReference>
<reference evidence="10 11" key="1">
    <citation type="journal article" date="2018" name="PLoS Genet.">
        <title>Population sequencing reveals clonal diversity and ancestral inbreeding in the grapevine cultivar Chardonnay.</title>
        <authorList>
            <person name="Roach M.J."/>
            <person name="Johnson D.L."/>
            <person name="Bohlmann J."/>
            <person name="van Vuuren H.J."/>
            <person name="Jones S.J."/>
            <person name="Pretorius I.S."/>
            <person name="Schmidt S.A."/>
            <person name="Borneman A.R."/>
        </authorList>
    </citation>
    <scope>NUCLEOTIDE SEQUENCE [LARGE SCALE GENOMIC DNA]</scope>
    <source>
        <strain evidence="11">cv. Chardonnay</strain>
        <tissue evidence="10">Leaf</tissue>
    </source>
</reference>
<comment type="similarity">
    <text evidence="2">Belongs to the cyclophilin-type PPIase family.</text>
</comment>
<evidence type="ECO:0000256" key="5">
    <source>
        <dbReference type="ARBA" id="ARBA00022803"/>
    </source>
</evidence>
<feature type="repeat" description="TPR" evidence="8">
    <location>
        <begin position="304"/>
        <end position="337"/>
    </location>
</feature>
<evidence type="ECO:0000256" key="4">
    <source>
        <dbReference type="ARBA" id="ARBA00022737"/>
    </source>
</evidence>
<evidence type="ECO:0000256" key="1">
    <source>
        <dbReference type="ARBA" id="ARBA00000971"/>
    </source>
</evidence>
<evidence type="ECO:0000256" key="3">
    <source>
        <dbReference type="ARBA" id="ARBA00013194"/>
    </source>
</evidence>
<comment type="catalytic activity">
    <reaction evidence="1">
        <text>[protein]-peptidylproline (omega=180) = [protein]-peptidylproline (omega=0)</text>
        <dbReference type="Rhea" id="RHEA:16237"/>
        <dbReference type="Rhea" id="RHEA-COMP:10747"/>
        <dbReference type="Rhea" id="RHEA-COMP:10748"/>
        <dbReference type="ChEBI" id="CHEBI:83833"/>
        <dbReference type="ChEBI" id="CHEBI:83834"/>
        <dbReference type="EC" id="5.2.1.8"/>
    </reaction>
</comment>
<dbReference type="EMBL" id="QGNW01001220">
    <property type="protein sequence ID" value="RVW49804.1"/>
    <property type="molecule type" value="Genomic_DNA"/>
</dbReference>
<keyword evidence="7 10" id="KW-0413">Isomerase</keyword>
<dbReference type="Pfam" id="PF00160">
    <property type="entry name" value="Pro_isomerase"/>
    <property type="match status" value="1"/>
</dbReference>
<name>A0A438EQ05_VITVI</name>
<dbReference type="GO" id="GO:0003755">
    <property type="term" value="F:peptidyl-prolyl cis-trans isomerase activity"/>
    <property type="evidence" value="ECO:0007669"/>
    <property type="project" value="UniProtKB-KW"/>
</dbReference>
<dbReference type="Gene3D" id="1.25.40.10">
    <property type="entry name" value="Tetratricopeptide repeat domain"/>
    <property type="match status" value="2"/>
</dbReference>
<dbReference type="InterPro" id="IPR019734">
    <property type="entry name" value="TPR_rpt"/>
</dbReference>
<dbReference type="EC" id="5.2.1.8" evidence="3"/>
<keyword evidence="4" id="KW-0677">Repeat</keyword>
<evidence type="ECO:0000259" key="9">
    <source>
        <dbReference type="PROSITE" id="PS50072"/>
    </source>
</evidence>